<evidence type="ECO:0000313" key="2">
    <source>
        <dbReference type="Proteomes" id="UP000244755"/>
    </source>
</evidence>
<gene>
    <name evidence="1" type="ORF">DA075_08430</name>
</gene>
<organism evidence="1 2">
    <name type="scientific">Methylobacterium currus</name>
    <dbReference type="NCBI Taxonomy" id="2051553"/>
    <lineage>
        <taxon>Bacteria</taxon>
        <taxon>Pseudomonadati</taxon>
        <taxon>Pseudomonadota</taxon>
        <taxon>Alphaproteobacteria</taxon>
        <taxon>Hyphomicrobiales</taxon>
        <taxon>Methylobacteriaceae</taxon>
        <taxon>Methylobacterium</taxon>
    </lineage>
</organism>
<name>A0A2R4WHC3_9HYPH</name>
<reference evidence="1 2" key="1">
    <citation type="submission" date="2018-04" db="EMBL/GenBank/DDBJ databases">
        <title>Methylobacterium sp. PR1016A genome.</title>
        <authorList>
            <person name="Park W."/>
        </authorList>
    </citation>
    <scope>NUCLEOTIDE SEQUENCE [LARGE SCALE GENOMIC DNA]</scope>
    <source>
        <strain evidence="1 2">PR1016A</strain>
    </source>
</reference>
<keyword evidence="2" id="KW-1185">Reference proteome</keyword>
<proteinExistence type="predicted"/>
<dbReference type="RefSeq" id="WP_099952822.1">
    <property type="nucleotide sequence ID" value="NZ_CP028843.1"/>
</dbReference>
<dbReference type="KEGG" id="mee:DA075_08430"/>
<dbReference type="Proteomes" id="UP000244755">
    <property type="component" value="Chromosome 1"/>
</dbReference>
<evidence type="ECO:0000313" key="1">
    <source>
        <dbReference type="EMBL" id="AWB20933.1"/>
    </source>
</evidence>
<protein>
    <submittedName>
        <fullName evidence="1">Uncharacterized protein</fullName>
    </submittedName>
</protein>
<dbReference type="AlphaFoldDB" id="A0A2R4WHC3"/>
<dbReference type="EMBL" id="CP028843">
    <property type="protein sequence ID" value="AWB20933.1"/>
    <property type="molecule type" value="Genomic_DNA"/>
</dbReference>
<accession>A0A2R4WHC3</accession>
<sequence length="78" mass="7853">MADVLFEVRHSGAGLTLVTDAGTSTATVAVGLGRVLLAVSQPGAAADLMLDPIDARHLAERLQLAAGEVETAADADTP</sequence>